<reference evidence="2 3" key="1">
    <citation type="journal article" date="2016" name="Sci. Rep.">
        <title>Peltaster fructicola genome reveals evolution from an invasive phytopathogen to an ectophytic parasite.</title>
        <authorList>
            <person name="Xu C."/>
            <person name="Chen H."/>
            <person name="Gleason M.L."/>
            <person name="Xu J.R."/>
            <person name="Liu H."/>
            <person name="Zhang R."/>
            <person name="Sun G."/>
        </authorList>
    </citation>
    <scope>NUCLEOTIDE SEQUENCE [LARGE SCALE GENOMIC DNA]</scope>
    <source>
        <strain evidence="2 3">LNHT1506</strain>
    </source>
</reference>
<dbReference type="EMBL" id="CP051140">
    <property type="protein sequence ID" value="QIW98131.1"/>
    <property type="molecule type" value="Genomic_DNA"/>
</dbReference>
<dbReference type="AlphaFoldDB" id="A0A6H0XTN3"/>
<evidence type="ECO:0000313" key="3">
    <source>
        <dbReference type="Proteomes" id="UP000503462"/>
    </source>
</evidence>
<evidence type="ECO:0000313" key="2">
    <source>
        <dbReference type="EMBL" id="QIW98131.1"/>
    </source>
</evidence>
<name>A0A6H0XTN3_9PEZI</name>
<keyword evidence="1" id="KW-0472">Membrane</keyword>
<feature type="transmembrane region" description="Helical" evidence="1">
    <location>
        <begin position="178"/>
        <end position="198"/>
    </location>
</feature>
<sequence>MIPWQTVQALLLFFGPWMLPRLFALYRSLRSRPASVIKPLPRRTSYALWILFASGLIAFLSTLPLFAQENVYRMTHSRLQTPAGVLMTRLAALRALTIQDERLRSVLDAGGLQASLLYARYGPAVLRDCPFAHPGELDSSTMYLLYAAPAIAMPHVLHLFALATATSGALSDHKSSQWRTIAFVAGIVLGLVEAYFLATYDDTHNQQSVRVNDIDFVHWKVQVWRGLAIAAVDGLLGWAIWLQATGRAFLAPPSAGEKLAEHTRLLETTLVKTRGLGVLRNATMRSSEMRQLNNDYWRKDEEVMRDVFEEPAVLQAQRNALSRMDITRIGREADQFVDPLIAGITHQRQQR</sequence>
<keyword evidence="1" id="KW-0812">Transmembrane</keyword>
<feature type="transmembrane region" description="Helical" evidence="1">
    <location>
        <begin position="223"/>
        <end position="242"/>
    </location>
</feature>
<feature type="transmembrane region" description="Helical" evidence="1">
    <location>
        <begin position="6"/>
        <end position="26"/>
    </location>
</feature>
<gene>
    <name evidence="2" type="ORF">AMS68_003649</name>
</gene>
<dbReference type="Proteomes" id="UP000503462">
    <property type="component" value="Chromosome 2"/>
</dbReference>
<feature type="transmembrane region" description="Helical" evidence="1">
    <location>
        <begin position="46"/>
        <end position="67"/>
    </location>
</feature>
<protein>
    <submittedName>
        <fullName evidence="2">Uncharacterized protein</fullName>
    </submittedName>
</protein>
<dbReference type="PANTHER" id="PTHR39470:SF1">
    <property type="entry name" value="CHORISMATE SYNTHASE PROTEIN"/>
    <property type="match status" value="1"/>
</dbReference>
<dbReference type="OrthoDB" id="4218123at2759"/>
<evidence type="ECO:0000256" key="1">
    <source>
        <dbReference type="SAM" id="Phobius"/>
    </source>
</evidence>
<proteinExistence type="predicted"/>
<keyword evidence="3" id="KW-1185">Reference proteome</keyword>
<keyword evidence="1" id="KW-1133">Transmembrane helix</keyword>
<feature type="transmembrane region" description="Helical" evidence="1">
    <location>
        <begin position="143"/>
        <end position="166"/>
    </location>
</feature>
<organism evidence="2 3">
    <name type="scientific">Peltaster fructicola</name>
    <dbReference type="NCBI Taxonomy" id="286661"/>
    <lineage>
        <taxon>Eukaryota</taxon>
        <taxon>Fungi</taxon>
        <taxon>Dikarya</taxon>
        <taxon>Ascomycota</taxon>
        <taxon>Pezizomycotina</taxon>
        <taxon>Dothideomycetes</taxon>
        <taxon>Dothideomycetes incertae sedis</taxon>
        <taxon>Peltaster</taxon>
    </lineage>
</organism>
<accession>A0A6H0XTN3</accession>
<dbReference type="PANTHER" id="PTHR39470">
    <property type="entry name" value="CHROMOSOME 10, WHOLE GENOME SHOTGUN SEQUENCE"/>
    <property type="match status" value="1"/>
</dbReference>